<name>A0ACD3AWU6_9AGAR</name>
<dbReference type="Proteomes" id="UP000308600">
    <property type="component" value="Unassembled WGS sequence"/>
</dbReference>
<organism evidence="1 2">
    <name type="scientific">Pluteus cervinus</name>
    <dbReference type="NCBI Taxonomy" id="181527"/>
    <lineage>
        <taxon>Eukaryota</taxon>
        <taxon>Fungi</taxon>
        <taxon>Dikarya</taxon>
        <taxon>Basidiomycota</taxon>
        <taxon>Agaricomycotina</taxon>
        <taxon>Agaricomycetes</taxon>
        <taxon>Agaricomycetidae</taxon>
        <taxon>Agaricales</taxon>
        <taxon>Pluteineae</taxon>
        <taxon>Pluteaceae</taxon>
        <taxon>Pluteus</taxon>
    </lineage>
</organism>
<sequence>MTLTSLISEIALKLTILDGRDFDHGHHITKPSFRAKVVVDGKEFVTRPSANGIWNEDFTITIKAESHIRLEVICKHKKAKDDHTIGINDNRDVLGMISNPNAGVIEVNLSRPGREKAVGLIRYTIDVIRTHELRRGTHHQASLSWRTLNSTEIIRKVVFNDHMDDLVPPRWACIISSLDGLVENTKDLVELNSSAKVAVGAVCAVIKLIIDQVERDEHVESLTETMSSIYYHIQDTNFEKIKSFERTLQRLVEMTTECAYFIASYKKKAFTRRALEGAILGVDDIIGNFEERFSRLRIEFLMGSTLQSTHTVLLVLNKVRNIETLLHLQHLPLILENTGWRQTEAELTPEQEKMFDGLTIWAQNPDERLISVLVRESQEDPSLIAHKLCERFRGQDRLGSAVFFPKAIRSAELFCKCLVSTIARELAALHPTLAESIADVLASSPSLAVSGADLGRQFQELLINPLQSLTIVGPILIVIDGLDRCSDQLEFVETLSAPHILGRIPRNIRFLLAVGPQSQPLYPLICRAGSSLRIWHSGGDI</sequence>
<evidence type="ECO:0000313" key="1">
    <source>
        <dbReference type="EMBL" id="TFK70025.1"/>
    </source>
</evidence>
<feature type="non-terminal residue" evidence="1">
    <location>
        <position position="541"/>
    </location>
</feature>
<protein>
    <submittedName>
        <fullName evidence="1">Uncharacterized protein</fullName>
    </submittedName>
</protein>
<dbReference type="EMBL" id="ML208320">
    <property type="protein sequence ID" value="TFK70025.1"/>
    <property type="molecule type" value="Genomic_DNA"/>
</dbReference>
<accession>A0ACD3AWU6</accession>
<reference evidence="1 2" key="1">
    <citation type="journal article" date="2019" name="Nat. Ecol. Evol.">
        <title>Megaphylogeny resolves global patterns of mushroom evolution.</title>
        <authorList>
            <person name="Varga T."/>
            <person name="Krizsan K."/>
            <person name="Foldi C."/>
            <person name="Dima B."/>
            <person name="Sanchez-Garcia M."/>
            <person name="Sanchez-Ramirez S."/>
            <person name="Szollosi G.J."/>
            <person name="Szarkandi J.G."/>
            <person name="Papp V."/>
            <person name="Albert L."/>
            <person name="Andreopoulos W."/>
            <person name="Angelini C."/>
            <person name="Antonin V."/>
            <person name="Barry K.W."/>
            <person name="Bougher N.L."/>
            <person name="Buchanan P."/>
            <person name="Buyck B."/>
            <person name="Bense V."/>
            <person name="Catcheside P."/>
            <person name="Chovatia M."/>
            <person name="Cooper J."/>
            <person name="Damon W."/>
            <person name="Desjardin D."/>
            <person name="Finy P."/>
            <person name="Geml J."/>
            <person name="Haridas S."/>
            <person name="Hughes K."/>
            <person name="Justo A."/>
            <person name="Karasinski D."/>
            <person name="Kautmanova I."/>
            <person name="Kiss B."/>
            <person name="Kocsube S."/>
            <person name="Kotiranta H."/>
            <person name="LaButti K.M."/>
            <person name="Lechner B.E."/>
            <person name="Liimatainen K."/>
            <person name="Lipzen A."/>
            <person name="Lukacs Z."/>
            <person name="Mihaltcheva S."/>
            <person name="Morgado L.N."/>
            <person name="Niskanen T."/>
            <person name="Noordeloos M.E."/>
            <person name="Ohm R.A."/>
            <person name="Ortiz-Santana B."/>
            <person name="Ovrebo C."/>
            <person name="Racz N."/>
            <person name="Riley R."/>
            <person name="Savchenko A."/>
            <person name="Shiryaev A."/>
            <person name="Soop K."/>
            <person name="Spirin V."/>
            <person name="Szebenyi C."/>
            <person name="Tomsovsky M."/>
            <person name="Tulloss R.E."/>
            <person name="Uehling J."/>
            <person name="Grigoriev I.V."/>
            <person name="Vagvolgyi C."/>
            <person name="Papp T."/>
            <person name="Martin F.M."/>
            <person name="Miettinen O."/>
            <person name="Hibbett D.S."/>
            <person name="Nagy L.G."/>
        </authorList>
    </citation>
    <scope>NUCLEOTIDE SEQUENCE [LARGE SCALE GENOMIC DNA]</scope>
    <source>
        <strain evidence="1 2">NL-1719</strain>
    </source>
</reference>
<proteinExistence type="predicted"/>
<evidence type="ECO:0000313" key="2">
    <source>
        <dbReference type="Proteomes" id="UP000308600"/>
    </source>
</evidence>
<gene>
    <name evidence="1" type="ORF">BDN72DRAFT_878093</name>
</gene>
<keyword evidence="2" id="KW-1185">Reference proteome</keyword>